<reference evidence="20" key="1">
    <citation type="submission" date="2021-06" db="EMBL/GenBank/DDBJ databases">
        <authorList>
            <consortium name="Wellcome Sanger Institute Data Sharing"/>
        </authorList>
    </citation>
    <scope>NUCLEOTIDE SEQUENCE [LARGE SCALE GENOMIC DNA]</scope>
</reference>
<dbReference type="PROSITE" id="PS51450">
    <property type="entry name" value="LRR"/>
    <property type="match status" value="3"/>
</dbReference>
<evidence type="ECO:0000256" key="17">
    <source>
        <dbReference type="SAM" id="SignalP"/>
    </source>
</evidence>
<keyword evidence="12 16" id="KW-0472">Membrane</keyword>
<evidence type="ECO:0000313" key="20">
    <source>
        <dbReference type="Ensembl" id="ENSECRP00000030510.1"/>
    </source>
</evidence>
<accession>A0A8C4XH58</accession>
<dbReference type="OrthoDB" id="1394818at2759"/>
<keyword evidence="7 16" id="KW-0812">Transmembrane</keyword>
<evidence type="ECO:0000256" key="16">
    <source>
        <dbReference type="SAM" id="Phobius"/>
    </source>
</evidence>
<keyword evidence="10 16" id="KW-1133">Transmembrane helix</keyword>
<keyword evidence="14" id="KW-0407">Ion channel</keyword>
<dbReference type="SMART" id="SM00013">
    <property type="entry name" value="LRRNT"/>
    <property type="match status" value="1"/>
</dbReference>
<dbReference type="Pfam" id="PF13855">
    <property type="entry name" value="LRR_8"/>
    <property type="match status" value="1"/>
</dbReference>
<evidence type="ECO:0000256" key="14">
    <source>
        <dbReference type="ARBA" id="ARBA00023303"/>
    </source>
</evidence>
<feature type="region of interest" description="Disordered" evidence="15">
    <location>
        <begin position="255"/>
        <end position="275"/>
    </location>
</feature>
<keyword evidence="6" id="KW-0433">Leucine-rich repeat</keyword>
<keyword evidence="11" id="KW-0406">Ion transport</keyword>
<dbReference type="SUPFAM" id="SSF52058">
    <property type="entry name" value="L domain-like"/>
    <property type="match status" value="1"/>
</dbReference>
<feature type="chain" id="PRO_5034341367" evidence="17">
    <location>
        <begin position="21"/>
        <end position="349"/>
    </location>
</feature>
<evidence type="ECO:0000256" key="5">
    <source>
        <dbReference type="ARBA" id="ARBA00022475"/>
    </source>
</evidence>
<protein>
    <submittedName>
        <fullName evidence="20">Leucine rich repeats and transmembrane domains 1</fullName>
    </submittedName>
</protein>
<evidence type="ECO:0000256" key="9">
    <source>
        <dbReference type="ARBA" id="ARBA00022737"/>
    </source>
</evidence>
<evidence type="ECO:0000256" key="6">
    <source>
        <dbReference type="ARBA" id="ARBA00022614"/>
    </source>
</evidence>
<evidence type="ECO:0000256" key="7">
    <source>
        <dbReference type="ARBA" id="ARBA00022692"/>
    </source>
</evidence>
<dbReference type="PRINTS" id="PR00019">
    <property type="entry name" value="LEURICHRPT"/>
</dbReference>
<dbReference type="InterPro" id="IPR001611">
    <property type="entry name" value="Leu-rich_rpt"/>
</dbReference>
<sequence>MKGEHPLLVITLVFLHVVNGCPHVCTCNSKAKTVDCRGRGLTEVPSILYFDMQELYLQNNRIRTVHPMAFREATALKVLDLSNNSIASLADGAFQGLHNLVVLNLANNSIQDIDKRLFISLRSLSELNLSFNHITSLPGALGNDIKNLTRLSVRHNRLQKLDRTLVEPLSKLQALFIHNNPWICDCQIIGFKLWLESFLFKGGTIDDIKCQQPDELLETDLRKVPYEIFQTCPSSSYNHLLASIHHTDSTHKASRLHVQSDHAGESLPECEPKQRPRPVNLRHAIATVVITGVVCGIVCLMMLAAAVYGCAYAAIMAKYHRELKDVDQLPPTTEQGSPEEKEPLDSNIA</sequence>
<dbReference type="Gene3D" id="3.80.10.10">
    <property type="entry name" value="Ribonuclease Inhibitor"/>
    <property type="match status" value="2"/>
</dbReference>
<name>A0A8C4XH58_ERPCA</name>
<comment type="subcellular location">
    <subcellularLocation>
        <location evidence="1">Cell membrane</location>
        <topology evidence="1">Single-pass membrane protein</topology>
    </subcellularLocation>
    <subcellularLocation>
        <location evidence="2">Membrane</location>
        <topology evidence="2">Single-pass type I membrane protein</topology>
    </subcellularLocation>
</comment>
<keyword evidence="13" id="KW-1015">Disulfide bond</keyword>
<evidence type="ECO:0000256" key="10">
    <source>
        <dbReference type="ARBA" id="ARBA00022989"/>
    </source>
</evidence>
<evidence type="ECO:0000256" key="13">
    <source>
        <dbReference type="ARBA" id="ARBA00023157"/>
    </source>
</evidence>
<dbReference type="Pfam" id="PF01462">
    <property type="entry name" value="LRRNT"/>
    <property type="match status" value="1"/>
</dbReference>
<evidence type="ECO:0000256" key="12">
    <source>
        <dbReference type="ARBA" id="ARBA00023136"/>
    </source>
</evidence>
<evidence type="ECO:0000256" key="8">
    <source>
        <dbReference type="ARBA" id="ARBA00022729"/>
    </source>
</evidence>
<keyword evidence="8 17" id="KW-0732">Signal</keyword>
<keyword evidence="9" id="KW-0677">Repeat</keyword>
<evidence type="ECO:0000256" key="11">
    <source>
        <dbReference type="ARBA" id="ARBA00023065"/>
    </source>
</evidence>
<dbReference type="GO" id="GO:0071805">
    <property type="term" value="P:potassium ion transmembrane transport"/>
    <property type="evidence" value="ECO:0007669"/>
    <property type="project" value="UniProtKB-ARBA"/>
</dbReference>
<evidence type="ECO:0000313" key="21">
    <source>
        <dbReference type="Proteomes" id="UP000694620"/>
    </source>
</evidence>
<evidence type="ECO:0000256" key="15">
    <source>
        <dbReference type="SAM" id="MobiDB-lite"/>
    </source>
</evidence>
<feature type="transmembrane region" description="Helical" evidence="16">
    <location>
        <begin position="284"/>
        <end position="315"/>
    </location>
</feature>
<evidence type="ECO:0000256" key="2">
    <source>
        <dbReference type="ARBA" id="ARBA00004479"/>
    </source>
</evidence>
<keyword evidence="5" id="KW-1003">Cell membrane</keyword>
<keyword evidence="21" id="KW-1185">Reference proteome</keyword>
<dbReference type="SMART" id="SM00082">
    <property type="entry name" value="LRRCT"/>
    <property type="match status" value="1"/>
</dbReference>
<evidence type="ECO:0000256" key="3">
    <source>
        <dbReference type="ARBA" id="ARBA00010439"/>
    </source>
</evidence>
<dbReference type="Ensembl" id="ENSECRT00000031154.1">
    <property type="protein sequence ID" value="ENSECRP00000030510.1"/>
    <property type="gene ID" value="ENSECRG00000020699.1"/>
</dbReference>
<dbReference type="SMART" id="SM00369">
    <property type="entry name" value="LRR_TYP"/>
    <property type="match status" value="5"/>
</dbReference>
<feature type="signal peptide" evidence="17">
    <location>
        <begin position="1"/>
        <end position="20"/>
    </location>
</feature>
<feature type="compositionally biased region" description="Basic and acidic residues" evidence="15">
    <location>
        <begin position="338"/>
        <end position="349"/>
    </location>
</feature>
<comment type="similarity">
    <text evidence="3">Belongs to the SLITRK family.</text>
</comment>
<dbReference type="GO" id="GO:0005886">
    <property type="term" value="C:plasma membrane"/>
    <property type="evidence" value="ECO:0007669"/>
    <property type="project" value="UniProtKB-SubCell"/>
</dbReference>
<evidence type="ECO:0000256" key="1">
    <source>
        <dbReference type="ARBA" id="ARBA00004162"/>
    </source>
</evidence>
<dbReference type="GeneTree" id="ENSGT00940000158933"/>
<feature type="domain" description="LRRNT" evidence="18">
    <location>
        <begin position="20"/>
        <end position="54"/>
    </location>
</feature>
<evidence type="ECO:0000259" key="19">
    <source>
        <dbReference type="SMART" id="SM00082"/>
    </source>
</evidence>
<reference evidence="20" key="3">
    <citation type="submission" date="2025-09" db="UniProtKB">
        <authorList>
            <consortium name="Ensembl"/>
        </authorList>
    </citation>
    <scope>IDENTIFICATION</scope>
</reference>
<feature type="region of interest" description="Disordered" evidence="15">
    <location>
        <begin position="328"/>
        <end position="349"/>
    </location>
</feature>
<feature type="domain" description="LRRCT" evidence="19">
    <location>
        <begin position="180"/>
        <end position="233"/>
    </location>
</feature>
<evidence type="ECO:0000256" key="4">
    <source>
        <dbReference type="ARBA" id="ARBA00022448"/>
    </source>
</evidence>
<dbReference type="InterPro" id="IPR003591">
    <property type="entry name" value="Leu-rich_rpt_typical-subtyp"/>
</dbReference>
<dbReference type="InterPro" id="IPR032675">
    <property type="entry name" value="LRR_dom_sf"/>
</dbReference>
<dbReference type="InterPro" id="IPR000372">
    <property type="entry name" value="LRRNT"/>
</dbReference>
<organism evidence="20 21">
    <name type="scientific">Erpetoichthys calabaricus</name>
    <name type="common">Rope fish</name>
    <name type="synonym">Calamoichthys calabaricus</name>
    <dbReference type="NCBI Taxonomy" id="27687"/>
    <lineage>
        <taxon>Eukaryota</taxon>
        <taxon>Metazoa</taxon>
        <taxon>Chordata</taxon>
        <taxon>Craniata</taxon>
        <taxon>Vertebrata</taxon>
        <taxon>Euteleostomi</taxon>
        <taxon>Actinopterygii</taxon>
        <taxon>Polypteriformes</taxon>
        <taxon>Polypteridae</taxon>
        <taxon>Erpetoichthys</taxon>
    </lineage>
</organism>
<dbReference type="PANTHER" id="PTHR45773">
    <property type="entry name" value="SLIT AND NTRK-LIKE PROTEIN 4-RELATED"/>
    <property type="match status" value="1"/>
</dbReference>
<proteinExistence type="inferred from homology"/>
<dbReference type="GO" id="GO:0007409">
    <property type="term" value="P:axonogenesis"/>
    <property type="evidence" value="ECO:0007669"/>
    <property type="project" value="TreeGrafter"/>
</dbReference>
<keyword evidence="4" id="KW-0813">Transport</keyword>
<dbReference type="PANTHER" id="PTHR45773:SF10">
    <property type="match status" value="1"/>
</dbReference>
<dbReference type="FunFam" id="3.80.10.10:FF:000015">
    <property type="entry name" value="Leucine rich repeat containing 38"/>
    <property type="match status" value="1"/>
</dbReference>
<dbReference type="AlphaFoldDB" id="A0A8C4XH58"/>
<evidence type="ECO:0000259" key="18">
    <source>
        <dbReference type="SMART" id="SM00013"/>
    </source>
</evidence>
<dbReference type="InterPro" id="IPR000483">
    <property type="entry name" value="Cys-rich_flank_reg_C"/>
</dbReference>
<dbReference type="Proteomes" id="UP000694620">
    <property type="component" value="Chromosome 18"/>
</dbReference>
<gene>
    <name evidence="20" type="primary">LRTM1</name>
    <name evidence="20" type="synonym">LOC114668629</name>
</gene>
<dbReference type="GO" id="GO:0051965">
    <property type="term" value="P:positive regulation of synapse assembly"/>
    <property type="evidence" value="ECO:0007669"/>
    <property type="project" value="TreeGrafter"/>
</dbReference>
<reference evidence="20" key="2">
    <citation type="submission" date="2025-08" db="UniProtKB">
        <authorList>
            <consortium name="Ensembl"/>
        </authorList>
    </citation>
    <scope>IDENTIFICATION</scope>
</reference>
<feature type="compositionally biased region" description="Basic and acidic residues" evidence="15">
    <location>
        <begin position="258"/>
        <end position="274"/>
    </location>
</feature>